<feature type="compositionally biased region" description="Low complexity" evidence="1">
    <location>
        <begin position="1226"/>
        <end position="1240"/>
    </location>
</feature>
<organism evidence="2 3">
    <name type="scientific">Chara braunii</name>
    <name type="common">Braun's stonewort</name>
    <dbReference type="NCBI Taxonomy" id="69332"/>
    <lineage>
        <taxon>Eukaryota</taxon>
        <taxon>Viridiplantae</taxon>
        <taxon>Streptophyta</taxon>
        <taxon>Charophyceae</taxon>
        <taxon>Charales</taxon>
        <taxon>Characeae</taxon>
        <taxon>Chara</taxon>
    </lineage>
</organism>
<feature type="compositionally biased region" description="Basic and acidic residues" evidence="1">
    <location>
        <begin position="531"/>
        <end position="544"/>
    </location>
</feature>
<dbReference type="SUPFAM" id="SSF53098">
    <property type="entry name" value="Ribonuclease H-like"/>
    <property type="match status" value="1"/>
</dbReference>
<feature type="compositionally biased region" description="Pro residues" evidence="1">
    <location>
        <begin position="1012"/>
        <end position="1022"/>
    </location>
</feature>
<feature type="compositionally biased region" description="Basic and acidic residues" evidence="1">
    <location>
        <begin position="722"/>
        <end position="732"/>
    </location>
</feature>
<reference evidence="2 3" key="1">
    <citation type="journal article" date="2018" name="Cell">
        <title>The Chara Genome: Secondary Complexity and Implications for Plant Terrestrialization.</title>
        <authorList>
            <person name="Nishiyama T."/>
            <person name="Sakayama H."/>
            <person name="Vries J.D."/>
            <person name="Buschmann H."/>
            <person name="Saint-Marcoux D."/>
            <person name="Ullrich K.K."/>
            <person name="Haas F.B."/>
            <person name="Vanderstraeten L."/>
            <person name="Becker D."/>
            <person name="Lang D."/>
            <person name="Vosolsobe S."/>
            <person name="Rombauts S."/>
            <person name="Wilhelmsson P.K.I."/>
            <person name="Janitza P."/>
            <person name="Kern R."/>
            <person name="Heyl A."/>
            <person name="Rumpler F."/>
            <person name="Villalobos L.I.A.C."/>
            <person name="Clay J.M."/>
            <person name="Skokan R."/>
            <person name="Toyoda A."/>
            <person name="Suzuki Y."/>
            <person name="Kagoshima H."/>
            <person name="Schijlen E."/>
            <person name="Tajeshwar N."/>
            <person name="Catarino B."/>
            <person name="Hetherington A.J."/>
            <person name="Saltykova A."/>
            <person name="Bonnot C."/>
            <person name="Breuninger H."/>
            <person name="Symeonidi A."/>
            <person name="Radhakrishnan G.V."/>
            <person name="Van Nieuwerburgh F."/>
            <person name="Deforce D."/>
            <person name="Chang C."/>
            <person name="Karol K.G."/>
            <person name="Hedrich R."/>
            <person name="Ulvskov P."/>
            <person name="Glockner G."/>
            <person name="Delwiche C.F."/>
            <person name="Petrasek J."/>
            <person name="Van de Peer Y."/>
            <person name="Friml J."/>
            <person name="Beilby M."/>
            <person name="Dolan L."/>
            <person name="Kohara Y."/>
            <person name="Sugano S."/>
            <person name="Fujiyama A."/>
            <person name="Delaux P.-M."/>
            <person name="Quint M."/>
            <person name="TheiBen G."/>
            <person name="Hagemann M."/>
            <person name="Harholt J."/>
            <person name="Dunand C."/>
            <person name="Zachgo S."/>
            <person name="Langdale J."/>
            <person name="Maumus F."/>
            <person name="Straeten D.V.D."/>
            <person name="Gould S.B."/>
            <person name="Rensing S.A."/>
        </authorList>
    </citation>
    <scope>NUCLEOTIDE SEQUENCE [LARGE SCALE GENOMIC DNA]</scope>
    <source>
        <strain evidence="2 3">S276</strain>
    </source>
</reference>
<dbReference type="EMBL" id="BFEA01000625">
    <property type="protein sequence ID" value="GBG87644.1"/>
    <property type="molecule type" value="Genomic_DNA"/>
</dbReference>
<feature type="compositionally biased region" description="Basic and acidic residues" evidence="1">
    <location>
        <begin position="571"/>
        <end position="591"/>
    </location>
</feature>
<dbReference type="Gramene" id="GBG87644">
    <property type="protein sequence ID" value="GBG87644"/>
    <property type="gene ID" value="CBR_g45797"/>
</dbReference>
<feature type="region of interest" description="Disordered" evidence="1">
    <location>
        <begin position="1169"/>
        <end position="1195"/>
    </location>
</feature>
<feature type="region of interest" description="Disordered" evidence="1">
    <location>
        <begin position="1368"/>
        <end position="1471"/>
    </location>
</feature>
<dbReference type="Proteomes" id="UP000265515">
    <property type="component" value="Unassembled WGS sequence"/>
</dbReference>
<dbReference type="InterPro" id="IPR012337">
    <property type="entry name" value="RNaseH-like_sf"/>
</dbReference>
<feature type="compositionally biased region" description="Polar residues" evidence="1">
    <location>
        <begin position="520"/>
        <end position="530"/>
    </location>
</feature>
<evidence type="ECO:0000313" key="3">
    <source>
        <dbReference type="Proteomes" id="UP000265515"/>
    </source>
</evidence>
<feature type="compositionally biased region" description="Basic and acidic residues" evidence="1">
    <location>
        <begin position="1273"/>
        <end position="1285"/>
    </location>
</feature>
<dbReference type="STRING" id="69332.A0A388LZ93"/>
<keyword evidence="3" id="KW-1185">Reference proteome</keyword>
<sequence>MRTRRVTDAVVLGFSDGQGPLPGFPHNVSARSQEHWNAEDEAAAVGKRKEREEAVRLGGQKRMRQHTITESFSSQWQMKFKKKFLRFVYSQHLAFNVFRSEPWKDFVRHFRELLGPVKVLWSSHNEIVDMDMVAHTADDVAGDLAEVRAPFYVTGATIMSDGRKSRDARPIVNFLAGGSRGVMMVRTMNREGERDQAEVEDSTDHVAAVRGACLQQNVVRYWLVKPVVEGHYCAWESGGALHQGARRRSLHLQGESKQMGLVYPCETRFASVFAMMERLLAVRSALERMVDDDGWGLVPWDSSVAQLAWWVRWQVRHGPWWDSMGVLIRIIELVYDMLRRLDRGGLHMSRVVQWTQDVAHDVAREVRALPSGVAQFIMQKVQARCAHMLKPAHAAAHLLCPSRRDLRYYEGVVSDYDRIVQEVETYIRTQTGFSCAPQLQAIALRVMYMWTCSSPAKRNRAIHEAVHMKKRNKLEFEKVAKLVEISANVRLLSHQRAGRGFALPWTGDESMLDIEGGIGTQPSWQGTDPSRSQEDRERQIRSWIRDPCGSRASPGEVGDVFGTRAATLRPYPRDDDSGDEGAKGLEERAGAADHPAGGPGETNEWNDPEEVCRRSGGDDLFGGGDGSPFEQERPSCPGPQSVDTQAAHDSACSRRAKSACGGGIAGHHPGRLRSGMASSGVVPPPSGKLHRGSPPRGRLHKLVKGPRQRLEERLVGGPSPTERVERVVERPTGRRTPPFGGDGRSPIQEAVETEGVGGGGDDRVSMGGGEGFSQFGDLGPPHGDCDSRGDPETFTSAMHGELGASPAEIERDEEATPPGETSTKRLDRLDSRRACLLTRADPRTQELACLATEERQRQLGTFRGLPPDAQAARHVGPMTEVRYEIQAEAPVLQPASAGTEGEAAAGPGTSAELHGEAAGGGDGRAETGGGTIAGVQGEAEGLHATALTTPGDPVSHFVQSGHFRRPERPVHVGYSLGTRGHRSFEGSPSGRNVGVETDTKQGLGTHRRVGTPRPPTPGPVPDQPLHNGQRTEDALPETEEIPPGLEDIQTGQPMGVDDDAPLAWAGTISPTTGVGEDVGGDAVVGGVEERVHADPVSLVEGGRHTLDDGGAGARQEAIGTLDRGRHEVSRSLVVRTAVGPIVRHEAPFPIDPMRPAGGVTSIAERRVGRGMCAPPIPPFAPSTKRTQSRYAPHPRGTLPFGCMTAEELKALGTMDYTGIDTGQPDLSWAPASPSLASGGSIAVPSHGGAGPLSRGSADVQPRGSHTPRSATHRQRDTSDHGRDTMLFDCTDQPWSETRRVTSTSAGRQPGLRGVSSSAGRRDVAASGFGNRGGDSGDIYGGREGARDGDAEAVQRPLTYGLREASIILEEPEVGQRARQARHVPIDRLQKGETSGADGLPMRRESRRHVDLATAGVKPSRGRRVIMDNNPPKPSHAGRREQPRRGRLRGSGGTHGRASHQSAQSSPSNEDP</sequence>
<feature type="compositionally biased region" description="Basic and acidic residues" evidence="1">
    <location>
        <begin position="1400"/>
        <end position="1410"/>
    </location>
</feature>
<feature type="region of interest" description="Disordered" evidence="1">
    <location>
        <begin position="512"/>
        <end position="827"/>
    </location>
</feature>
<feature type="region of interest" description="Disordered" evidence="1">
    <location>
        <begin position="978"/>
        <end position="1034"/>
    </location>
</feature>
<name>A0A388LZ93_CHABU</name>
<feature type="compositionally biased region" description="Polar residues" evidence="1">
    <location>
        <begin position="1292"/>
        <end position="1306"/>
    </location>
</feature>
<comment type="caution">
    <text evidence="2">The sequence shown here is derived from an EMBL/GenBank/DDBJ whole genome shotgun (WGS) entry which is preliminary data.</text>
</comment>
<feature type="compositionally biased region" description="Basic residues" evidence="1">
    <location>
        <begin position="688"/>
        <end position="707"/>
    </location>
</feature>
<protein>
    <submittedName>
        <fullName evidence="2">Uncharacterized protein</fullName>
    </submittedName>
</protein>
<feature type="compositionally biased region" description="Gly residues" evidence="1">
    <location>
        <begin position="1329"/>
        <end position="1342"/>
    </location>
</feature>
<proteinExistence type="predicted"/>
<evidence type="ECO:0000313" key="2">
    <source>
        <dbReference type="EMBL" id="GBG87644.1"/>
    </source>
</evidence>
<accession>A0A388LZ93</accession>
<feature type="compositionally biased region" description="Low complexity" evidence="1">
    <location>
        <begin position="894"/>
        <end position="912"/>
    </location>
</feature>
<feature type="compositionally biased region" description="Polar residues" evidence="1">
    <location>
        <begin position="1458"/>
        <end position="1471"/>
    </location>
</feature>
<feature type="region of interest" description="Disordered" evidence="1">
    <location>
        <begin position="1225"/>
        <end position="1353"/>
    </location>
</feature>
<feature type="region of interest" description="Disordered" evidence="1">
    <location>
        <begin position="893"/>
        <end position="923"/>
    </location>
</feature>
<evidence type="ECO:0000256" key="1">
    <source>
        <dbReference type="SAM" id="MobiDB-lite"/>
    </source>
</evidence>
<gene>
    <name evidence="2" type="ORF">CBR_g45797</name>
</gene>